<dbReference type="SUPFAM" id="SSF52025">
    <property type="entry name" value="PA domain"/>
    <property type="match status" value="1"/>
</dbReference>
<evidence type="ECO:0000259" key="6">
    <source>
        <dbReference type="Pfam" id="PF04389"/>
    </source>
</evidence>
<feature type="domain" description="Peptidase M28" evidence="6">
    <location>
        <begin position="534"/>
        <end position="717"/>
    </location>
</feature>
<dbReference type="PANTHER" id="PTHR10404">
    <property type="entry name" value="N-ACETYLATED-ALPHA-LINKED ACIDIC DIPEPTIDASE"/>
    <property type="match status" value="1"/>
</dbReference>
<protein>
    <recommendedName>
        <fullName evidence="9">Glutamate carboxypeptidase Tre2</fullName>
    </recommendedName>
</protein>
<dbReference type="FunFam" id="3.50.30.30:FF:000029">
    <property type="entry name" value="Glutamate carboxypeptidase Tre2, putative"/>
    <property type="match status" value="1"/>
</dbReference>
<feature type="domain" description="Transferrin receptor-like dimerisation" evidence="5">
    <location>
        <begin position="791"/>
        <end position="916"/>
    </location>
</feature>
<evidence type="ECO:0000256" key="1">
    <source>
        <dbReference type="ARBA" id="ARBA00005634"/>
    </source>
</evidence>
<feature type="region of interest" description="Disordered" evidence="2">
    <location>
        <begin position="55"/>
        <end position="131"/>
    </location>
</feature>
<dbReference type="InterPro" id="IPR003137">
    <property type="entry name" value="PA_domain"/>
</dbReference>
<dbReference type="Proteomes" id="UP000324241">
    <property type="component" value="Unassembled WGS sequence"/>
</dbReference>
<keyword evidence="3" id="KW-0812">Transmembrane</keyword>
<evidence type="ECO:0000313" key="8">
    <source>
        <dbReference type="Proteomes" id="UP000324241"/>
    </source>
</evidence>
<feature type="compositionally biased region" description="Basic and acidic residues" evidence="2">
    <location>
        <begin position="75"/>
        <end position="86"/>
    </location>
</feature>
<dbReference type="RefSeq" id="XP_033425542.1">
    <property type="nucleotide sequence ID" value="XM_033572227.1"/>
</dbReference>
<reference evidence="7 8" key="1">
    <citation type="submission" date="2019-08" db="EMBL/GenBank/DDBJ databases">
        <title>The genome sequence of a newly discovered highly antifungal drug resistant Aspergillus species, Aspergillus tanneri NIH 1004.</title>
        <authorList>
            <person name="Mounaud S."/>
            <person name="Singh I."/>
            <person name="Joardar V."/>
            <person name="Pakala S."/>
            <person name="Pakala S."/>
            <person name="Venepally P."/>
            <person name="Chung J.K."/>
            <person name="Losada L."/>
            <person name="Nierman W.C."/>
        </authorList>
    </citation>
    <scope>NUCLEOTIDE SEQUENCE [LARGE SCALE GENOMIC DNA]</scope>
    <source>
        <strain evidence="7 8">NIH1004</strain>
    </source>
</reference>
<dbReference type="PANTHER" id="PTHR10404:SF71">
    <property type="entry name" value="CARBOXYPEPTIDASE TRE2, PUTATIVE (AFU_ORTHOLOGUE AFUA_3G10650)-RELATED"/>
    <property type="match status" value="1"/>
</dbReference>
<dbReference type="SUPFAM" id="SSF53187">
    <property type="entry name" value="Zn-dependent exopeptidases"/>
    <property type="match status" value="1"/>
</dbReference>
<evidence type="ECO:0000259" key="5">
    <source>
        <dbReference type="Pfam" id="PF04253"/>
    </source>
</evidence>
<evidence type="ECO:0000259" key="4">
    <source>
        <dbReference type="Pfam" id="PF02225"/>
    </source>
</evidence>
<evidence type="ECO:0008006" key="9">
    <source>
        <dbReference type="Google" id="ProtNLM"/>
    </source>
</evidence>
<gene>
    <name evidence="7" type="ORF">ATNIH1004_007607</name>
</gene>
<evidence type="ECO:0000256" key="3">
    <source>
        <dbReference type="SAM" id="Phobius"/>
    </source>
</evidence>
<dbReference type="VEuPathDB" id="FungiDB:EYZ11_004785"/>
<dbReference type="AlphaFoldDB" id="A0A5M9MGT0"/>
<dbReference type="CDD" id="cd08022">
    <property type="entry name" value="M28_PSMA_like"/>
    <property type="match status" value="1"/>
</dbReference>
<proteinExistence type="inferred from homology"/>
<dbReference type="GeneID" id="54330309"/>
<dbReference type="InterPro" id="IPR036757">
    <property type="entry name" value="TFR-like_dimer_dom_sf"/>
</dbReference>
<dbReference type="InterPro" id="IPR046450">
    <property type="entry name" value="PA_dom_sf"/>
</dbReference>
<dbReference type="Pfam" id="PF04253">
    <property type="entry name" value="TFR_dimer"/>
    <property type="match status" value="1"/>
</dbReference>
<evidence type="ECO:0000256" key="2">
    <source>
        <dbReference type="SAM" id="MobiDB-lite"/>
    </source>
</evidence>
<dbReference type="Pfam" id="PF04389">
    <property type="entry name" value="Peptidase_M28"/>
    <property type="match status" value="1"/>
</dbReference>
<dbReference type="InterPro" id="IPR007365">
    <property type="entry name" value="TFR-like_dimer_dom"/>
</dbReference>
<dbReference type="EMBL" id="QUQM01000007">
    <property type="protein sequence ID" value="KAA8646181.1"/>
    <property type="molecule type" value="Genomic_DNA"/>
</dbReference>
<dbReference type="InterPro" id="IPR039373">
    <property type="entry name" value="Peptidase_M28B"/>
</dbReference>
<dbReference type="FunFam" id="3.40.630.10:FF:000101">
    <property type="entry name" value="N-acetylated alpha-linked acidic dipeptidase like 1"/>
    <property type="match status" value="1"/>
</dbReference>
<dbReference type="Gene3D" id="3.50.30.30">
    <property type="match status" value="1"/>
</dbReference>
<keyword evidence="3" id="KW-1133">Transmembrane helix</keyword>
<comment type="caution">
    <text evidence="7">The sequence shown here is derived from an EMBL/GenBank/DDBJ whole genome shotgun (WGS) entry which is preliminary data.</text>
</comment>
<evidence type="ECO:0000313" key="7">
    <source>
        <dbReference type="EMBL" id="KAA8646181.1"/>
    </source>
</evidence>
<organism evidence="7 8">
    <name type="scientific">Aspergillus tanneri</name>
    <dbReference type="NCBI Taxonomy" id="1220188"/>
    <lineage>
        <taxon>Eukaryota</taxon>
        <taxon>Fungi</taxon>
        <taxon>Dikarya</taxon>
        <taxon>Ascomycota</taxon>
        <taxon>Pezizomycotina</taxon>
        <taxon>Eurotiomycetes</taxon>
        <taxon>Eurotiomycetidae</taxon>
        <taxon>Eurotiales</taxon>
        <taxon>Aspergillaceae</taxon>
        <taxon>Aspergillus</taxon>
        <taxon>Aspergillus subgen. Circumdati</taxon>
    </lineage>
</organism>
<sequence>MEVPYHNRINDHDPAQSGICDCPTRTAPRSLITTAMGDDNKYEYDALPIPTYDEAIASRPGSSRSNLGPEEPSSDAERQGLLHDADGITAPGGPRTHFHGYHPPTVESARNSVDDLGSSAAGSERGSLEELQRELEQMDVEDANQQPGRRARLSSQFSKQFSNLTRTLSSIHLPLRRFLPNFRVTINLDTARSRIHNHGCMIMLRVFGLLLVVTAVYVFFISDVFNMNSRFIMGQSYSAASVENFIQTHINETNIAENLKKMTNFPHLAGTEGDFMLMQWIEQEFRSAGLDEIEREEFHVYLNYPTDDGRRVAIIDPPELAWEAALEEKDSQVLAFHGHSKSGNVTGPLVYANYGSREDFQYLTDQGVTVNGSIALVRYYGSESDRALKVKAAELAGAVGCIIYSDPAEDGFVRGPAFPDGRFMPEDGVQRGSVSLMSWVVGDVLSPGFASTPEEQKRIKPEESQGLTSIPSIPIAWRDAQKLLQALQGHGLKVPAKWVGGVPNVKHWWTGDKGSPTVNLMNLQEEVERRPVYNVFGRILGLEQPEKKIIVGNHRDSWCFGSADPGSGTAVFLEVIRVFGELLELGWRPLRTIEFVSWDAEEYNMIGSTEHVEKELQTLRDNAYAYLNVDVGVGGKDFEAAGCPVFERVVMQILGRISDPITNETLKDLWGKKQKRLAPLGSGSDYVAFQDIAGTSSVDFGFSGEPYPYHSCYENWDWMTKFGDPGFQYHKSLGQFWGLLLIQFADNPILPFDLQVYAERVGVYVTDLENYAKSQKVPMAHKGHDSRDGSVTFKPLYDAATKFQNDAAKFQKWSQIWHDAVWGSGGFENNVMAIQRITYNNRMAAFETHLLDDREGGGVPNRTQFKHVIFGPQLWSGYDATFFPAIRDSIDAGNWTQTQEWVDRVSDIIRYATDQLFHM</sequence>
<dbReference type="Gene3D" id="1.20.930.40">
    <property type="entry name" value="Transferrin receptor-like, dimerisation domain"/>
    <property type="match status" value="1"/>
</dbReference>
<dbReference type="Gene3D" id="3.40.630.10">
    <property type="entry name" value="Zn peptidases"/>
    <property type="match status" value="1"/>
</dbReference>
<name>A0A5M9MGT0_9EURO</name>
<keyword evidence="3" id="KW-0472">Membrane</keyword>
<comment type="similarity">
    <text evidence="1">Belongs to the peptidase M28 family. M28B subfamily.</text>
</comment>
<dbReference type="OrthoDB" id="5841748at2759"/>
<dbReference type="CDD" id="cd02121">
    <property type="entry name" value="PA_GCPII_like"/>
    <property type="match status" value="1"/>
</dbReference>
<dbReference type="GO" id="GO:0004180">
    <property type="term" value="F:carboxypeptidase activity"/>
    <property type="evidence" value="ECO:0007669"/>
    <property type="project" value="TreeGrafter"/>
</dbReference>
<accession>A0A5M9MGT0</accession>
<dbReference type="FunFam" id="1.20.930.40:FF:000006">
    <property type="entry name" value="Glutamate carboxypeptidase Tre2, putative"/>
    <property type="match status" value="1"/>
</dbReference>
<dbReference type="Pfam" id="PF02225">
    <property type="entry name" value="PA"/>
    <property type="match status" value="1"/>
</dbReference>
<feature type="transmembrane region" description="Helical" evidence="3">
    <location>
        <begin position="202"/>
        <end position="220"/>
    </location>
</feature>
<feature type="domain" description="PA" evidence="4">
    <location>
        <begin position="345"/>
        <end position="431"/>
    </location>
</feature>
<dbReference type="InterPro" id="IPR007484">
    <property type="entry name" value="Peptidase_M28"/>
</dbReference>
<dbReference type="SUPFAM" id="SSF47672">
    <property type="entry name" value="Transferrin receptor-like dimerisation domain"/>
    <property type="match status" value="1"/>
</dbReference>